<dbReference type="InterPro" id="IPR002156">
    <property type="entry name" value="RNaseH_domain"/>
</dbReference>
<dbReference type="GeneID" id="109129897"/>
<feature type="region of interest" description="Disordered" evidence="1">
    <location>
        <begin position="1151"/>
        <end position="1174"/>
    </location>
</feature>
<dbReference type="SUPFAM" id="SSF53098">
    <property type="entry name" value="Ribonuclease H-like"/>
    <property type="match status" value="1"/>
</dbReference>
<dbReference type="PANTHER" id="PTHR33116:SF86">
    <property type="entry name" value="REVERSE TRANSCRIPTASE DOMAIN-CONTAINING PROTEIN"/>
    <property type="match status" value="1"/>
</dbReference>
<dbReference type="Pfam" id="PF03372">
    <property type="entry name" value="Exo_endo_phos"/>
    <property type="match status" value="1"/>
</dbReference>
<dbReference type="GeneID" id="104698743"/>
<reference evidence="4 5" key="3">
    <citation type="submission" date="2025-05" db="UniProtKB">
        <authorList>
            <consortium name="RefSeq"/>
        </authorList>
    </citation>
    <scope>IDENTIFICATION</scope>
    <source>
        <tissue evidence="4 5">Leaf</tissue>
    </source>
</reference>
<dbReference type="Pfam" id="PF13966">
    <property type="entry name" value="zf-RVT"/>
    <property type="match status" value="1"/>
</dbReference>
<protein>
    <submittedName>
        <fullName evidence="4">Uncharacterized protein LOC104698743</fullName>
    </submittedName>
    <submittedName>
        <fullName evidence="5">Uncharacterized protein LOC109129897</fullName>
    </submittedName>
</protein>
<sequence>METKQPRVVLEKYIGHFGYTDLTTVEPIGSSGGLALFYSQADFNVTILFESNRLIDIEAVYKGRVIYLTFVYGDPVPKNRDMVWERLLRIGVSRSSPWFTVGDFNELTGNHEKRGGKLRHPSSFLPFNGMIQDCGFLEFPFLGDCLSWRGWRDKKPIRCRLDRALGNEDWHDLFPDTVLEYLPMIASDHKPVVVNIGAKRPRGKRRFMFDPRWIGKEGLMEAIEAGWVGGTPQSSPNFLDKIVICRRAISRWRKDHVPFGRETIEDLKCQLSVAQADDATPLSVIADLNARLWEAYKDEEVYWYLKSRNKWMQMGDQNSKYFHALTKQRRARNRIIGLYDKNEIWSTEDEDICNIAVSYFADLFTTLHPTNFDEVLREVHPVITAEANAQLTARVTESEVRAALFMMHPDKAPGPDGMTALFYQKAWQIVKGDLVSLVNGFFEEGVFDRGLNTTHICLIPKVAKPTRMTELRPISLCNVGYKIISKIMCQRLKKLLPDLISETQSAFVPGRLISDNILIAQEMFHGLRTNPSCKGKFMAIKTDMSKAYDRVEWEFIDKLLHKMGFDEKWIRWIMFCVSSVEYKVLLNGQPNGLIIPERGLRQGDPLSPYLFILCTEVLIANIRKAEAEKLITGIKVANKCPPITHLLFADDSLFFCKVAKDQCEAILRILRNYEAASGQQINFAKSSIQFGHTVAEQTKLEIQGVLGITAQGGMGSYLGLPESLGGSKTKVFSFVRERLQGRTTGWSARLLSKGGKEVMIKSIATAVPTFVMSCFRLPKTITSKLSSAVANFWWSSDGRTGGMHWLAWEKLCCSKQQGGLGFRNVDDFNSALLAKQLWRLIEYPDSLFARILKGRYYRNSDPMEPIRSYSPSYGWRSIISARSLVQKGLIKRVGSGESISIWTDPWIPAQSPRPALSKGPFKDPSLKISHLIDSRTRSWRMDVLSDHFDPGDVALIGALPLGSCPKDDTLGWHFTKNGRYTVKSGYHVARLTKTGPFKAVGVGPEITSLLASVWKVRCPPKLHHFMWQVLSGCIPVSRNLRKRGISCDLSCSRCGAEEETVNHVLFLCPPARQVWALSQVPVGSQCFPVESVFANMDHLLDPNSPGSHVSAFPWILWYLWKARNAKVFENITERPEETVRIAEGEAVSWHKAQEGGEDGVNSDQPTVAESRPQRPNGSLPLFFTGYRCFVDGSWKSNDRFAGAGWFCIQPHDPRPGRGATNFRQSLSPLHAEVEAFIWAMRCMIGHDYCDVAFYSDCADLVKMVSSPHDWPAFSTYLHDIRTDREEFSSFSLSYISRDANSKADLLARYARTSPQSVLYVNKFPTHWLV</sequence>
<evidence type="ECO:0000313" key="3">
    <source>
        <dbReference type="Proteomes" id="UP000694864"/>
    </source>
</evidence>
<dbReference type="InterPro" id="IPR026960">
    <property type="entry name" value="RVT-Znf"/>
</dbReference>
<dbReference type="RefSeq" id="XP_019094471.1">
    <property type="nucleotide sequence ID" value="XM_019238926.1"/>
</dbReference>
<dbReference type="InterPro" id="IPR000477">
    <property type="entry name" value="RT_dom"/>
</dbReference>
<dbReference type="InterPro" id="IPR043502">
    <property type="entry name" value="DNA/RNA_pol_sf"/>
</dbReference>
<dbReference type="InterPro" id="IPR036691">
    <property type="entry name" value="Endo/exonu/phosph_ase_sf"/>
</dbReference>
<dbReference type="InterPro" id="IPR005135">
    <property type="entry name" value="Endo/exonuclease/phosphatase"/>
</dbReference>
<evidence type="ECO:0000313" key="5">
    <source>
        <dbReference type="RefSeq" id="XP_019094471.1"/>
    </source>
</evidence>
<dbReference type="CDD" id="cd06222">
    <property type="entry name" value="RNase_H_like"/>
    <property type="match status" value="1"/>
</dbReference>
<dbReference type="SUPFAM" id="SSF56219">
    <property type="entry name" value="DNase I-like"/>
    <property type="match status" value="1"/>
</dbReference>
<dbReference type="Pfam" id="PF13456">
    <property type="entry name" value="RVT_3"/>
    <property type="match status" value="1"/>
</dbReference>
<organism evidence="3 4">
    <name type="scientific">Camelina sativa</name>
    <name type="common">False flax</name>
    <name type="synonym">Myagrum sativum</name>
    <dbReference type="NCBI Taxonomy" id="90675"/>
    <lineage>
        <taxon>Eukaryota</taxon>
        <taxon>Viridiplantae</taxon>
        <taxon>Streptophyta</taxon>
        <taxon>Embryophyta</taxon>
        <taxon>Tracheophyta</taxon>
        <taxon>Spermatophyta</taxon>
        <taxon>Magnoliopsida</taxon>
        <taxon>eudicotyledons</taxon>
        <taxon>Gunneridae</taxon>
        <taxon>Pentapetalae</taxon>
        <taxon>rosids</taxon>
        <taxon>malvids</taxon>
        <taxon>Brassicales</taxon>
        <taxon>Brassicaceae</taxon>
        <taxon>Camelineae</taxon>
        <taxon>Camelina</taxon>
    </lineage>
</organism>
<feature type="domain" description="Reverse transcriptase" evidence="2">
    <location>
        <begin position="440"/>
        <end position="707"/>
    </location>
</feature>
<dbReference type="PANTHER" id="PTHR33116">
    <property type="entry name" value="REVERSE TRANSCRIPTASE ZINC-BINDING DOMAIN-CONTAINING PROTEIN-RELATED-RELATED"/>
    <property type="match status" value="1"/>
</dbReference>
<dbReference type="CDD" id="cd01650">
    <property type="entry name" value="RT_nLTR_like"/>
    <property type="match status" value="1"/>
</dbReference>
<dbReference type="PROSITE" id="PS50878">
    <property type="entry name" value="RT_POL"/>
    <property type="match status" value="1"/>
</dbReference>
<dbReference type="RefSeq" id="XP_010412448.1">
    <property type="nucleotide sequence ID" value="XM_010414146.1"/>
</dbReference>
<dbReference type="InterPro" id="IPR044730">
    <property type="entry name" value="RNase_H-like_dom_plant"/>
</dbReference>
<reference evidence="3" key="2">
    <citation type="journal article" date="2014" name="Nat. Commun.">
        <title>The emerging biofuel crop Camelina sativa retains a highly undifferentiated hexaploid genome structure.</title>
        <authorList>
            <person name="Kagale S."/>
            <person name="Koh C."/>
            <person name="Nixon J."/>
            <person name="Bollina V."/>
            <person name="Clarke W.E."/>
            <person name="Tuteja R."/>
            <person name="Spillane C."/>
            <person name="Robinson S.J."/>
            <person name="Links M.G."/>
            <person name="Clarke C."/>
            <person name="Higgins E.E."/>
            <person name="Huebert T."/>
            <person name="Sharpe A.G."/>
            <person name="Parkin I.A."/>
        </authorList>
    </citation>
    <scope>NUCLEOTIDE SEQUENCE [LARGE SCALE GENOMIC DNA]</scope>
    <source>
        <strain evidence="3">r\DH55</strain>
    </source>
</reference>
<name>A0ABM0SKG6_CAMSA</name>
<keyword evidence="3" id="KW-1185">Reference proteome</keyword>
<dbReference type="Gene3D" id="3.60.10.10">
    <property type="entry name" value="Endonuclease/exonuclease/phosphatase"/>
    <property type="match status" value="1"/>
</dbReference>
<reference evidence="3" key="1">
    <citation type="journal article" date="1997" name="Nucleic Acids Res.">
        <title>tRNAscan-SE: a program for improved detection of transfer RNA genes in genomic sequence.</title>
        <authorList>
            <person name="Lowe T.M."/>
            <person name="Eddy S.R."/>
        </authorList>
    </citation>
    <scope>NUCLEOTIDE SEQUENCE [LARGE SCALE GENOMIC DNA]</scope>
    <source>
        <strain evidence="3">r\DH55</strain>
    </source>
</reference>
<dbReference type="SUPFAM" id="SSF56672">
    <property type="entry name" value="DNA/RNA polymerases"/>
    <property type="match status" value="1"/>
</dbReference>
<dbReference type="InterPro" id="IPR036397">
    <property type="entry name" value="RNaseH_sf"/>
</dbReference>
<dbReference type="InterPro" id="IPR012337">
    <property type="entry name" value="RNaseH-like_sf"/>
</dbReference>
<gene>
    <name evidence="4" type="primary">LOC104698743</name>
    <name evidence="5" type="synonym">LOC109129897</name>
</gene>
<evidence type="ECO:0000259" key="2">
    <source>
        <dbReference type="PROSITE" id="PS50878"/>
    </source>
</evidence>
<dbReference type="Gene3D" id="3.30.420.10">
    <property type="entry name" value="Ribonuclease H-like superfamily/Ribonuclease H"/>
    <property type="match status" value="1"/>
</dbReference>
<dbReference type="Proteomes" id="UP000694864">
    <property type="component" value="Chromosome 17"/>
</dbReference>
<dbReference type="Pfam" id="PF00078">
    <property type="entry name" value="RVT_1"/>
    <property type="match status" value="1"/>
</dbReference>
<evidence type="ECO:0000313" key="4">
    <source>
        <dbReference type="RefSeq" id="XP_010412448.1"/>
    </source>
</evidence>
<proteinExistence type="predicted"/>
<evidence type="ECO:0000256" key="1">
    <source>
        <dbReference type="SAM" id="MobiDB-lite"/>
    </source>
</evidence>
<accession>A0ABM0SKG6</accession>
<dbReference type="Proteomes" id="UP000694864">
    <property type="component" value="Chromosome 6"/>
</dbReference>